<organism evidence="1 2">
    <name type="scientific">Haloferula helveola</name>
    <dbReference type="NCBI Taxonomy" id="490095"/>
    <lineage>
        <taxon>Bacteria</taxon>
        <taxon>Pseudomonadati</taxon>
        <taxon>Verrucomicrobiota</taxon>
        <taxon>Verrucomicrobiia</taxon>
        <taxon>Verrucomicrobiales</taxon>
        <taxon>Verrucomicrobiaceae</taxon>
        <taxon>Haloferula</taxon>
    </lineage>
</organism>
<protein>
    <submittedName>
        <fullName evidence="1">Lipolytic protein G-D-S-L family</fullName>
    </submittedName>
</protein>
<name>A0ABM7RGY1_9BACT</name>
<dbReference type="InterPro" id="IPR036514">
    <property type="entry name" value="SGNH_hydro_sf"/>
</dbReference>
<proteinExistence type="predicted"/>
<gene>
    <name evidence="1" type="ORF">HAHE_02260</name>
</gene>
<dbReference type="Gene3D" id="3.40.50.1110">
    <property type="entry name" value="SGNH hydrolase"/>
    <property type="match status" value="1"/>
</dbReference>
<dbReference type="EMBL" id="AP024702">
    <property type="protein sequence ID" value="BCX46318.1"/>
    <property type="molecule type" value="Genomic_DNA"/>
</dbReference>
<sequence>MLAGVSFAAPGDGLDGANGHIFKVDAEGKHFELLKETEYDPKTDIGKSRFTVHWSDATVVTRLEELKNFAGITEPVAAAFYGIDKPNQQALEAGEAFEARVAVLHSGSDLQAAGKSLEGKQGVVGWFAPSDGEKPRGGVIEIKGKAVPVSLRQRFSRIYHHQPLKSADLATGFWKATLQGSEEDGKFVVASMEVEPLPDPRKTDDPKLPRVLVIGDSISMNYHDAAKEALEGVANYHRNEGNAFSSAHGVANSELWLGDYKEPGFQWDVIQFNHGLHDLKQTYDKATDTFGEYAVPLDDYKANLEKQIAILEKTGAKLIWCATTPVPNDNKSQYARRKGASAEFNAAALEVMKRHPEILINDLYGLIGGSPVFDGWRKQNDVHFYKAEEKKVLGDAVAGAVKRALGKSG</sequence>
<reference evidence="1 2" key="1">
    <citation type="submission" date="2021-06" db="EMBL/GenBank/DDBJ databases">
        <title>Complete genome of Haloferula helveola possessing various polysaccharide degrading enzymes.</title>
        <authorList>
            <person name="Takami H."/>
            <person name="Huang C."/>
            <person name="Hamasaki K."/>
        </authorList>
    </citation>
    <scope>NUCLEOTIDE SEQUENCE [LARGE SCALE GENOMIC DNA]</scope>
    <source>
        <strain evidence="1 2">CN-1</strain>
    </source>
</reference>
<accession>A0ABM7RGY1</accession>
<keyword evidence="2" id="KW-1185">Reference proteome</keyword>
<evidence type="ECO:0000313" key="1">
    <source>
        <dbReference type="EMBL" id="BCX46318.1"/>
    </source>
</evidence>
<dbReference type="Proteomes" id="UP001374893">
    <property type="component" value="Chromosome"/>
</dbReference>
<dbReference type="SUPFAM" id="SSF52266">
    <property type="entry name" value="SGNH hydrolase"/>
    <property type="match status" value="1"/>
</dbReference>
<evidence type="ECO:0000313" key="2">
    <source>
        <dbReference type="Proteomes" id="UP001374893"/>
    </source>
</evidence>
<dbReference type="CDD" id="cd00229">
    <property type="entry name" value="SGNH_hydrolase"/>
    <property type="match status" value="1"/>
</dbReference>